<gene>
    <name evidence="1" type="ORF">P43SY_006294</name>
</gene>
<accession>A0AAD5M6L7</accession>
<name>A0AAD5M6L7_PYTIN</name>
<comment type="caution">
    <text evidence="1">The sequence shown here is derived from an EMBL/GenBank/DDBJ whole genome shotgun (WGS) entry which is preliminary data.</text>
</comment>
<dbReference type="EMBL" id="JAKCXM010000058">
    <property type="protein sequence ID" value="KAJ0404724.1"/>
    <property type="molecule type" value="Genomic_DNA"/>
</dbReference>
<keyword evidence="2" id="KW-1185">Reference proteome</keyword>
<dbReference type="Proteomes" id="UP001209570">
    <property type="component" value="Unassembled WGS sequence"/>
</dbReference>
<evidence type="ECO:0000313" key="2">
    <source>
        <dbReference type="Proteomes" id="UP001209570"/>
    </source>
</evidence>
<reference evidence="1" key="1">
    <citation type="submission" date="2021-12" db="EMBL/GenBank/DDBJ databases">
        <title>Prjna785345.</title>
        <authorList>
            <person name="Rujirawat T."/>
            <person name="Krajaejun T."/>
        </authorList>
    </citation>
    <scope>NUCLEOTIDE SEQUENCE</scope>
    <source>
        <strain evidence="1">Pi057C3</strain>
    </source>
</reference>
<dbReference type="AlphaFoldDB" id="A0AAD5M6L7"/>
<organism evidence="1 2">
    <name type="scientific">Pythium insidiosum</name>
    <name type="common">Pythiosis disease agent</name>
    <dbReference type="NCBI Taxonomy" id="114742"/>
    <lineage>
        <taxon>Eukaryota</taxon>
        <taxon>Sar</taxon>
        <taxon>Stramenopiles</taxon>
        <taxon>Oomycota</taxon>
        <taxon>Peronosporomycetes</taxon>
        <taxon>Pythiales</taxon>
        <taxon>Pythiaceae</taxon>
        <taxon>Pythium</taxon>
    </lineage>
</organism>
<protein>
    <submittedName>
        <fullName evidence="1">Uncharacterized protein</fullName>
    </submittedName>
</protein>
<sequence>MLAPLDFRAPSRLLVLSRDDARAGTSTGVAVVAQVRQNLLHYLCDGLVMCVIKAHSRIAAVVERPHADKSTKAPAIIVATVDGALWSVELPIARALSRPILLPAPSERHDEIHGGCGSAVQRLPANVPGAQLLSASPDGRALIATSLLTPTLVVSPTSSSVLLELDALDAERATALLTLAVGRLPQSWLRRAAGDQQQPSFVVFQGDEDGGVRFVGVDADTVSVVCSGELCRLQEPVQSLVLVGSAERDEALVALGVRGALALVDLTNGTATPAPPPRLGRFRDPVSSIAVVALDSMPNLLVCRRGRVDVLAIATLRSALFMDSTRFSPALDDHVTAATMLPQGIERIVSQSDGALVALSRDGRVHVVSRETLERLLPQALAGAEAEADNSSSSGVETQVKSLLEDIARVSSSADECRGLNARLDAQLRGLQSALQVLLAVQSDGVDACFSCPVGASLADCGWNAQRRSVRLRVGPVAVRSSRLATVAWDRWRVQVVVRADEAPQQATYTLAMGATQQESQAIVLEPGDRADTAAVLHVSLGLVFVPASDGSTPGVALAVPLSPDHEIHPLQLCEPVAAYPLGLAALREHAHTLNAATESEWWARWTQLASDAAITIGEQSGDDTASGHAAHLRCVVRLRLPRSASTPAIFPWTVDTIATFMRTIMWSGDDDHRDWAPACRLHQGKWWVGMKTLAGRLVVLRFGRSHHGDDDPELRDGEGSELVDVAVHAADATDLLAMRIFLRSARGVASGLEDKQRPNGGQVIQDLAHAVGDLGRTLQEMESAVSQALAPDSTHSQPEILRLLQRLADAESSLLAAYWKSRDAISDLRSTR</sequence>
<proteinExistence type="predicted"/>
<evidence type="ECO:0000313" key="1">
    <source>
        <dbReference type="EMBL" id="KAJ0404724.1"/>
    </source>
</evidence>